<dbReference type="InterPro" id="IPR002686">
    <property type="entry name" value="Transposase_17"/>
</dbReference>
<comment type="caution">
    <text evidence="2">The sequence shown here is derived from an EMBL/GenBank/DDBJ whole genome shotgun (WGS) entry which is preliminary data.</text>
</comment>
<evidence type="ECO:0000259" key="1">
    <source>
        <dbReference type="Pfam" id="PF01797"/>
    </source>
</evidence>
<proteinExistence type="predicted"/>
<dbReference type="GO" id="GO:0003677">
    <property type="term" value="F:DNA binding"/>
    <property type="evidence" value="ECO:0007669"/>
    <property type="project" value="InterPro"/>
</dbReference>
<dbReference type="Proteomes" id="UP000290870">
    <property type="component" value="Unassembled WGS sequence"/>
</dbReference>
<dbReference type="EMBL" id="PDJZ01000006">
    <property type="protein sequence ID" value="RXJ84079.1"/>
    <property type="molecule type" value="Genomic_DNA"/>
</dbReference>
<organism evidence="2 3">
    <name type="scientific">Arcobacter cloacae</name>
    <dbReference type="NCBI Taxonomy" id="1054034"/>
    <lineage>
        <taxon>Bacteria</taxon>
        <taxon>Pseudomonadati</taxon>
        <taxon>Campylobacterota</taxon>
        <taxon>Epsilonproteobacteria</taxon>
        <taxon>Campylobacterales</taxon>
        <taxon>Arcobacteraceae</taxon>
        <taxon>Arcobacter</taxon>
    </lineage>
</organism>
<accession>A0A4Q0ZCT1</accession>
<feature type="domain" description="Transposase IS200-like" evidence="1">
    <location>
        <begin position="27"/>
        <end position="120"/>
    </location>
</feature>
<evidence type="ECO:0000313" key="2">
    <source>
        <dbReference type="EMBL" id="RXJ84079.1"/>
    </source>
</evidence>
<dbReference type="InterPro" id="IPR036515">
    <property type="entry name" value="Transposase_17_sf"/>
</dbReference>
<dbReference type="RefSeq" id="WP_128986510.1">
    <property type="nucleotide sequence ID" value="NZ_PDJZ01000006.1"/>
</dbReference>
<reference evidence="2 3" key="1">
    <citation type="submission" date="2017-10" db="EMBL/GenBank/DDBJ databases">
        <title>Genomics of the genus Arcobacter.</title>
        <authorList>
            <person name="Perez-Cataluna A."/>
            <person name="Figueras M.J."/>
        </authorList>
    </citation>
    <scope>NUCLEOTIDE SEQUENCE [LARGE SCALE GENOMIC DNA]</scope>
    <source>
        <strain evidence="2 3">F26</strain>
    </source>
</reference>
<dbReference type="Gene3D" id="3.30.70.1290">
    <property type="entry name" value="Transposase IS200-like"/>
    <property type="match status" value="1"/>
</dbReference>
<dbReference type="GO" id="GO:0006313">
    <property type="term" value="P:DNA transposition"/>
    <property type="evidence" value="ECO:0007669"/>
    <property type="project" value="InterPro"/>
</dbReference>
<evidence type="ECO:0000313" key="3">
    <source>
        <dbReference type="Proteomes" id="UP000290870"/>
    </source>
</evidence>
<gene>
    <name evidence="2" type="ORF">CRU90_06680</name>
</gene>
<sequence length="123" mass="14850">MFKNTDYNVNRHSNSKLKFVLGVQIYNQIKFINNEIQKDLIKLIERNFIQCHKCSIENIEIEDESSIKIYFEAPMNLILPNIISNFKTVSSRFMKKKYEKELIELSLNEKFWDSKYYLRTREA</sequence>
<dbReference type="Pfam" id="PF01797">
    <property type="entry name" value="Y1_Tnp"/>
    <property type="match status" value="1"/>
</dbReference>
<dbReference type="SUPFAM" id="SSF143422">
    <property type="entry name" value="Transposase IS200-like"/>
    <property type="match status" value="1"/>
</dbReference>
<protein>
    <recommendedName>
        <fullName evidence="1">Transposase IS200-like domain-containing protein</fullName>
    </recommendedName>
</protein>
<dbReference type="GO" id="GO:0004803">
    <property type="term" value="F:transposase activity"/>
    <property type="evidence" value="ECO:0007669"/>
    <property type="project" value="InterPro"/>
</dbReference>
<dbReference type="AlphaFoldDB" id="A0A4Q0ZCT1"/>
<name>A0A4Q0ZCT1_9BACT</name>